<accession>A0A7W7C4W7</accession>
<sequence length="292" mass="31745">MLVHGIGQEDRDQAELETAMVGALAEGLAAAGHPQLTTTARLAYYADLFSRPGGQGGEITTGTPEQEELFERLLLDLLRQAAERGPEPADRRQAERALRQADGEHAGAQGPRALIRPLLNAITRVSTFGRHGFSVAERYVRMPLWQVTQYFTDERIRTAVRERVAGLIGPDTRVVIAHSLGTVVAYEALHQLGRPLPLLITLGSPLGLRTVIYERLRPQPARVPPGLARWVNILDPDDLIAARPDLARLFPGAAGVVEPHVLVDNGPEPHAAGAYLRQAATGRPVGQVLRQL</sequence>
<dbReference type="SUPFAM" id="SSF53474">
    <property type="entry name" value="alpha/beta-Hydrolases"/>
    <property type="match status" value="1"/>
</dbReference>
<comment type="caution">
    <text evidence="1">The sequence shown here is derived from an EMBL/GenBank/DDBJ whole genome shotgun (WGS) entry which is preliminary data.</text>
</comment>
<keyword evidence="2" id="KW-1185">Reference proteome</keyword>
<dbReference type="InterPro" id="IPR029058">
    <property type="entry name" value="AB_hydrolase_fold"/>
</dbReference>
<evidence type="ECO:0008006" key="3">
    <source>
        <dbReference type="Google" id="ProtNLM"/>
    </source>
</evidence>
<organism evidence="1 2">
    <name type="scientific">Crossiella cryophila</name>
    <dbReference type="NCBI Taxonomy" id="43355"/>
    <lineage>
        <taxon>Bacteria</taxon>
        <taxon>Bacillati</taxon>
        <taxon>Actinomycetota</taxon>
        <taxon>Actinomycetes</taxon>
        <taxon>Pseudonocardiales</taxon>
        <taxon>Pseudonocardiaceae</taxon>
        <taxon>Crossiella</taxon>
    </lineage>
</organism>
<gene>
    <name evidence="1" type="ORF">HNR67_000725</name>
</gene>
<proteinExistence type="predicted"/>
<dbReference type="Proteomes" id="UP000533598">
    <property type="component" value="Unassembled WGS sequence"/>
</dbReference>
<dbReference type="AlphaFoldDB" id="A0A7W7C4W7"/>
<dbReference type="RefSeq" id="WP_312986355.1">
    <property type="nucleotide sequence ID" value="NZ_BAAAUI010000003.1"/>
</dbReference>
<reference evidence="1 2" key="1">
    <citation type="submission" date="2020-08" db="EMBL/GenBank/DDBJ databases">
        <title>Sequencing the genomes of 1000 actinobacteria strains.</title>
        <authorList>
            <person name="Klenk H.-P."/>
        </authorList>
    </citation>
    <scope>NUCLEOTIDE SEQUENCE [LARGE SCALE GENOMIC DNA]</scope>
    <source>
        <strain evidence="1 2">DSM 44230</strain>
    </source>
</reference>
<evidence type="ECO:0000313" key="2">
    <source>
        <dbReference type="Proteomes" id="UP000533598"/>
    </source>
</evidence>
<evidence type="ECO:0000313" key="1">
    <source>
        <dbReference type="EMBL" id="MBB4674607.1"/>
    </source>
</evidence>
<dbReference type="EMBL" id="JACHMH010000001">
    <property type="protein sequence ID" value="MBB4674607.1"/>
    <property type="molecule type" value="Genomic_DNA"/>
</dbReference>
<protein>
    <recommendedName>
        <fullName evidence="3">Alpha/beta hydrolase</fullName>
    </recommendedName>
</protein>
<name>A0A7W7C4W7_9PSEU</name>